<dbReference type="InterPro" id="IPR026064">
    <property type="entry name" value="TdIF1"/>
</dbReference>
<evidence type="ECO:0000259" key="6">
    <source>
        <dbReference type="Pfam" id="PF21229"/>
    </source>
</evidence>
<feature type="region of interest" description="Disordered" evidence="4">
    <location>
        <begin position="496"/>
        <end position="559"/>
    </location>
</feature>
<evidence type="ECO:0000313" key="7">
    <source>
        <dbReference type="EMBL" id="KAK2181385.1"/>
    </source>
</evidence>
<evidence type="ECO:0000256" key="1">
    <source>
        <dbReference type="ARBA" id="ARBA00004123"/>
    </source>
</evidence>
<comment type="subcellular location">
    <subcellularLocation>
        <location evidence="1">Nucleus</location>
    </subcellularLocation>
</comment>
<evidence type="ECO:0000313" key="8">
    <source>
        <dbReference type="Proteomes" id="UP001209878"/>
    </source>
</evidence>
<evidence type="ECO:0000256" key="3">
    <source>
        <dbReference type="ARBA" id="ARBA00023242"/>
    </source>
</evidence>
<feature type="compositionally biased region" description="Basic residues" evidence="4">
    <location>
        <begin position="517"/>
        <end position="527"/>
    </location>
</feature>
<feature type="compositionally biased region" description="Polar residues" evidence="4">
    <location>
        <begin position="283"/>
        <end position="303"/>
    </location>
</feature>
<dbReference type="Pfam" id="PF21229">
    <property type="entry name" value="TdIF1_2nd"/>
    <property type="match status" value="1"/>
</dbReference>
<feature type="compositionally biased region" description="Basic and acidic residues" evidence="4">
    <location>
        <begin position="542"/>
        <end position="559"/>
    </location>
</feature>
<dbReference type="GO" id="GO:0003677">
    <property type="term" value="F:DNA binding"/>
    <property type="evidence" value="ECO:0007669"/>
    <property type="project" value="UniProtKB-KW"/>
</dbReference>
<dbReference type="PANTHER" id="PTHR23399">
    <property type="entry name" value="DEOXYNUCLEOTIDYLTRANSFERASE TERMINAL-INTERACTING PROTEIN 1"/>
    <property type="match status" value="1"/>
</dbReference>
<proteinExistence type="predicted"/>
<dbReference type="InterPro" id="IPR041384">
    <property type="entry name" value="DNTTIP1_dimer"/>
</dbReference>
<reference evidence="7" key="1">
    <citation type="journal article" date="2023" name="Mol. Biol. Evol.">
        <title>Third-Generation Sequencing Reveals the Adaptive Role of the Epigenome in Three Deep-Sea Polychaetes.</title>
        <authorList>
            <person name="Perez M."/>
            <person name="Aroh O."/>
            <person name="Sun Y."/>
            <person name="Lan Y."/>
            <person name="Juniper S.K."/>
            <person name="Young C.R."/>
            <person name="Angers B."/>
            <person name="Qian P.Y."/>
        </authorList>
    </citation>
    <scope>NUCLEOTIDE SEQUENCE</scope>
    <source>
        <strain evidence="7">R07B-5</strain>
    </source>
</reference>
<feature type="compositionally biased region" description="Polar residues" evidence="4">
    <location>
        <begin position="51"/>
        <end position="60"/>
    </location>
</feature>
<feature type="region of interest" description="Disordered" evidence="4">
    <location>
        <begin position="261"/>
        <end position="355"/>
    </location>
</feature>
<feature type="domain" description="TdIF1 C-terminal" evidence="6">
    <location>
        <begin position="562"/>
        <end position="657"/>
    </location>
</feature>
<feature type="compositionally biased region" description="Polar residues" evidence="4">
    <location>
        <begin position="1"/>
        <end position="11"/>
    </location>
</feature>
<feature type="compositionally biased region" description="Acidic residues" evidence="4">
    <location>
        <begin position="718"/>
        <end position="732"/>
    </location>
</feature>
<feature type="region of interest" description="Disordered" evidence="4">
    <location>
        <begin position="1"/>
        <end position="106"/>
    </location>
</feature>
<dbReference type="Pfam" id="PF18192">
    <property type="entry name" value="DNTTIP1_dimer"/>
    <property type="match status" value="1"/>
</dbReference>
<gene>
    <name evidence="7" type="ORF">NP493_401g04002</name>
</gene>
<feature type="domain" description="DNTTIP1 dimerisation" evidence="5">
    <location>
        <begin position="399"/>
        <end position="464"/>
    </location>
</feature>
<feature type="compositionally biased region" description="Basic residues" evidence="4">
    <location>
        <begin position="496"/>
        <end position="506"/>
    </location>
</feature>
<dbReference type="GO" id="GO:0031491">
    <property type="term" value="F:nucleosome binding"/>
    <property type="evidence" value="ECO:0007669"/>
    <property type="project" value="TreeGrafter"/>
</dbReference>
<comment type="caution">
    <text evidence="7">The sequence shown here is derived from an EMBL/GenBank/DDBJ whole genome shotgun (WGS) entry which is preliminary data.</text>
</comment>
<evidence type="ECO:0008006" key="9">
    <source>
        <dbReference type="Google" id="ProtNLM"/>
    </source>
</evidence>
<dbReference type="GO" id="GO:0005634">
    <property type="term" value="C:nucleus"/>
    <property type="evidence" value="ECO:0007669"/>
    <property type="project" value="UniProtKB-SubCell"/>
</dbReference>
<dbReference type="AlphaFoldDB" id="A0AAD9L1R7"/>
<accession>A0AAD9L1R7</accession>
<organism evidence="7 8">
    <name type="scientific">Ridgeia piscesae</name>
    <name type="common">Tubeworm</name>
    <dbReference type="NCBI Taxonomy" id="27915"/>
    <lineage>
        <taxon>Eukaryota</taxon>
        <taxon>Metazoa</taxon>
        <taxon>Spiralia</taxon>
        <taxon>Lophotrochozoa</taxon>
        <taxon>Annelida</taxon>
        <taxon>Polychaeta</taxon>
        <taxon>Sedentaria</taxon>
        <taxon>Canalipalpata</taxon>
        <taxon>Sabellida</taxon>
        <taxon>Siboglinidae</taxon>
        <taxon>Ridgeia</taxon>
    </lineage>
</organism>
<feature type="compositionally biased region" description="Acidic residues" evidence="4">
    <location>
        <begin position="337"/>
        <end position="350"/>
    </location>
</feature>
<sequence>MSTCVFSQSNEVPPRQASPLRAHQPLHNLGANDLRLTTSRTPPPAHMGAWTQGSHLQVQRPSPHGSPFSALQRPSPRGSPFSQLQRPSPRGSPFAQLPGDDGGMSQLHSILTMPAAMLSRTSPGLGGCGTGNRASPVHPAALSQGIAVLQSSGLVCPPRGVMIDRCPPMLPGAMPPLIQMVSSDAAYRMANAHLTSMSPSLGDRLQDALGGDALRRLPTVTVSSAESHVGQYHRVDREASPMSHRKSASPHHRSELARHLVGKHADGSATSSRVYTSDMEPTKTMTSSVSTPPSLQPATSSVDGVSPESRVGSFDRQMSTTMPTLLPAVSLPGGNGLDEDKENEEDDSLGPDERKHPYNMRIITLNNLLNSHTSCRSSYRSHSIAILRAKAGSISNTAKSLDLLRQNLQKHINKEIDEVIQRYIKQFFQPGIVNIRANNGDPAVNDEHILGICRQVLEEAKKMYPCELSRSVTPDLPDSVSESGSLIENSTIRAKKHSLFHTRKRRGSSDSDTSGIRVRRKKGRPPLHLHGTSGRSTPSKTHKSEPARREGPKWDPDRIKPDTLFVMGAKANKALGLGATRGRLYIKHPDVFKYSGDQDDKQWLYENGRMPATGGKAYLLLVADISDLAETDEYRGSSALLLNELTGFTLPEWMLEKAKAQMTAMRTDSLKDTKPSVTTTTKLPEQIKTETDEALPFSSLQYTDGSTKQPEEVAPVEHDDDEDGDDDDEEDDSHSISSFHLSGGFGDVSPTATASPATSDLEGLDSEVTVPFELPLQSD</sequence>
<dbReference type="Proteomes" id="UP001209878">
    <property type="component" value="Unassembled WGS sequence"/>
</dbReference>
<dbReference type="PANTHER" id="PTHR23399:SF2">
    <property type="entry name" value="DEOXYNUCLEOTIDYLTRANSFERASE TERMINAL-INTERACTING PROTEIN 1"/>
    <property type="match status" value="1"/>
</dbReference>
<name>A0AAD9L1R7_RIDPI</name>
<dbReference type="EMBL" id="JAODUO010000401">
    <property type="protein sequence ID" value="KAK2181385.1"/>
    <property type="molecule type" value="Genomic_DNA"/>
</dbReference>
<evidence type="ECO:0000256" key="4">
    <source>
        <dbReference type="SAM" id="MobiDB-lite"/>
    </source>
</evidence>
<evidence type="ECO:0000256" key="2">
    <source>
        <dbReference type="ARBA" id="ARBA00023125"/>
    </source>
</evidence>
<feature type="region of interest" description="Disordered" evidence="4">
    <location>
        <begin position="666"/>
        <end position="779"/>
    </location>
</feature>
<feature type="compositionally biased region" description="Polar residues" evidence="4">
    <location>
        <begin position="698"/>
        <end position="708"/>
    </location>
</feature>
<evidence type="ECO:0000259" key="5">
    <source>
        <dbReference type="Pfam" id="PF18192"/>
    </source>
</evidence>
<protein>
    <recommendedName>
        <fullName evidence="9">DNTTIP1 dimerisation domain-containing protein</fullName>
    </recommendedName>
</protein>
<keyword evidence="2" id="KW-0238">DNA-binding</keyword>
<dbReference type="InterPro" id="IPR049121">
    <property type="entry name" value="TdIF1_C"/>
</dbReference>
<keyword evidence="8" id="KW-1185">Reference proteome</keyword>
<keyword evidence="3" id="KW-0539">Nucleus</keyword>